<name>A0ACC0LTH7_RHOML</name>
<proteinExistence type="predicted"/>
<accession>A0ACC0LTH7</accession>
<evidence type="ECO:0000313" key="2">
    <source>
        <dbReference type="Proteomes" id="UP001062846"/>
    </source>
</evidence>
<dbReference type="Proteomes" id="UP001062846">
    <property type="component" value="Chromosome 11"/>
</dbReference>
<evidence type="ECO:0000313" key="1">
    <source>
        <dbReference type="EMBL" id="KAI8531811.1"/>
    </source>
</evidence>
<gene>
    <name evidence="1" type="ORF">RHMOL_Rhmol11G0165100</name>
</gene>
<sequence length="121" mass="13949">MESEGTAQSQTSSAKDKQPRRLWTRNEEECLLAAMTECISEKYRAHNGFKPGYFNEVEKELKKKLPGTTLKAVPNIESKVKLWKKMYSLISTSHVLVGSVGTMPLIQFKWIRRKCGKNMRR</sequence>
<organism evidence="1 2">
    <name type="scientific">Rhododendron molle</name>
    <name type="common">Chinese azalea</name>
    <name type="synonym">Azalea mollis</name>
    <dbReference type="NCBI Taxonomy" id="49168"/>
    <lineage>
        <taxon>Eukaryota</taxon>
        <taxon>Viridiplantae</taxon>
        <taxon>Streptophyta</taxon>
        <taxon>Embryophyta</taxon>
        <taxon>Tracheophyta</taxon>
        <taxon>Spermatophyta</taxon>
        <taxon>Magnoliopsida</taxon>
        <taxon>eudicotyledons</taxon>
        <taxon>Gunneridae</taxon>
        <taxon>Pentapetalae</taxon>
        <taxon>asterids</taxon>
        <taxon>Ericales</taxon>
        <taxon>Ericaceae</taxon>
        <taxon>Ericoideae</taxon>
        <taxon>Rhodoreae</taxon>
        <taxon>Rhododendron</taxon>
    </lineage>
</organism>
<keyword evidence="2" id="KW-1185">Reference proteome</keyword>
<reference evidence="1" key="1">
    <citation type="submission" date="2022-02" db="EMBL/GenBank/DDBJ databases">
        <title>Plant Genome Project.</title>
        <authorList>
            <person name="Zhang R.-G."/>
        </authorList>
    </citation>
    <scope>NUCLEOTIDE SEQUENCE</scope>
    <source>
        <strain evidence="1">AT1</strain>
    </source>
</reference>
<protein>
    <submittedName>
        <fullName evidence="1">Uncharacterized protein</fullName>
    </submittedName>
</protein>
<dbReference type="EMBL" id="CM046398">
    <property type="protein sequence ID" value="KAI8531811.1"/>
    <property type="molecule type" value="Genomic_DNA"/>
</dbReference>
<comment type="caution">
    <text evidence="1">The sequence shown here is derived from an EMBL/GenBank/DDBJ whole genome shotgun (WGS) entry which is preliminary data.</text>
</comment>